<dbReference type="CDD" id="cd00130">
    <property type="entry name" value="PAS"/>
    <property type="match status" value="1"/>
</dbReference>
<dbReference type="PROSITE" id="PS50112">
    <property type="entry name" value="PAS"/>
    <property type="match status" value="1"/>
</dbReference>
<dbReference type="InterPro" id="IPR035965">
    <property type="entry name" value="PAS-like_dom_sf"/>
</dbReference>
<organism evidence="2">
    <name type="scientific">Microvirga ossetica</name>
    <dbReference type="NCBI Taxonomy" id="1882682"/>
    <lineage>
        <taxon>Bacteria</taxon>
        <taxon>Pseudomonadati</taxon>
        <taxon>Pseudomonadota</taxon>
        <taxon>Alphaproteobacteria</taxon>
        <taxon>Hyphomicrobiales</taxon>
        <taxon>Methylobacteriaceae</taxon>
        <taxon>Microvirga</taxon>
    </lineage>
</organism>
<dbReference type="EMBL" id="CP016616">
    <property type="protein sequence ID" value="ANY76876.1"/>
    <property type="molecule type" value="Genomic_DNA"/>
</dbReference>
<evidence type="ECO:0000259" key="1">
    <source>
        <dbReference type="PROSITE" id="PS50112"/>
    </source>
</evidence>
<accession>A0A1B2EA72</accession>
<dbReference type="InterPro" id="IPR000014">
    <property type="entry name" value="PAS"/>
</dbReference>
<feature type="domain" description="PAS" evidence="1">
    <location>
        <begin position="1"/>
        <end position="65"/>
    </location>
</feature>
<dbReference type="AlphaFoldDB" id="A0A1B2EA72"/>
<name>A0A1B2EA72_9HYPH</name>
<reference evidence="2" key="1">
    <citation type="submission" date="2016-07" db="EMBL/GenBank/DDBJ databases">
        <title>Microvirga ossetica sp. nov. a new species of rhizobia isolated from root nodules of the legume species Vicia alpestris Steven originated from North Ossetia region in the Caucasus.</title>
        <authorList>
            <person name="Safronova V.I."/>
            <person name="Kuznetsova I.G."/>
            <person name="Sazanova A.L."/>
            <person name="Belimov A."/>
            <person name="Andronov E."/>
            <person name="Osledkin Y.S."/>
            <person name="Onishchuk O.P."/>
            <person name="Kurchak O.N."/>
            <person name="Shaposhnikov A.I."/>
            <person name="Willems A."/>
            <person name="Tikhonovich I.A."/>
        </authorList>
    </citation>
    <scope>NUCLEOTIDE SEQUENCE [LARGE SCALE GENOMIC DNA]</scope>
    <source>
        <strain evidence="2">V5/3M</strain>
    </source>
</reference>
<proteinExistence type="predicted"/>
<dbReference type="InterPro" id="IPR013767">
    <property type="entry name" value="PAS_fold"/>
</dbReference>
<sequence>MAAELLINAMTDTALLVLDAQGNIASWNRGAEEIFGWSAGDALGRSAAILYLQDGNDTRGFDRDL</sequence>
<dbReference type="KEGG" id="moc:BB934_00435"/>
<dbReference type="Gene3D" id="3.30.450.20">
    <property type="entry name" value="PAS domain"/>
    <property type="match status" value="1"/>
</dbReference>
<evidence type="ECO:0000313" key="2">
    <source>
        <dbReference type="EMBL" id="ANY76876.1"/>
    </source>
</evidence>
<protein>
    <recommendedName>
        <fullName evidence="1">PAS domain-containing protein</fullName>
    </recommendedName>
</protein>
<dbReference type="GO" id="GO:0006355">
    <property type="term" value="P:regulation of DNA-templated transcription"/>
    <property type="evidence" value="ECO:0007669"/>
    <property type="project" value="InterPro"/>
</dbReference>
<gene>
    <name evidence="2" type="ORF">BB934_00435</name>
</gene>
<dbReference type="NCBIfam" id="TIGR00229">
    <property type="entry name" value="sensory_box"/>
    <property type="match status" value="1"/>
</dbReference>
<dbReference type="Pfam" id="PF00989">
    <property type="entry name" value="PAS"/>
    <property type="match status" value="1"/>
</dbReference>
<dbReference type="SUPFAM" id="SSF55785">
    <property type="entry name" value="PYP-like sensor domain (PAS domain)"/>
    <property type="match status" value="1"/>
</dbReference>